<evidence type="ECO:0008006" key="2">
    <source>
        <dbReference type="Google" id="ProtNLM"/>
    </source>
</evidence>
<accession>A0A0F9KH09</accession>
<name>A0A0F9KH09_9ZZZZ</name>
<evidence type="ECO:0000313" key="1">
    <source>
        <dbReference type="EMBL" id="KKM14560.1"/>
    </source>
</evidence>
<protein>
    <recommendedName>
        <fullName evidence="2">S-adenosylhomocysteine hydrolase</fullName>
    </recommendedName>
</protein>
<organism evidence="1">
    <name type="scientific">marine sediment metagenome</name>
    <dbReference type="NCBI Taxonomy" id="412755"/>
    <lineage>
        <taxon>unclassified sequences</taxon>
        <taxon>metagenomes</taxon>
        <taxon>ecological metagenomes</taxon>
    </lineage>
</organism>
<gene>
    <name evidence="1" type="ORF">LCGC14_1704920</name>
</gene>
<reference evidence="1" key="1">
    <citation type="journal article" date="2015" name="Nature">
        <title>Complex archaea that bridge the gap between prokaryotes and eukaryotes.</title>
        <authorList>
            <person name="Spang A."/>
            <person name="Saw J.H."/>
            <person name="Jorgensen S.L."/>
            <person name="Zaremba-Niedzwiedzka K."/>
            <person name="Martijn J."/>
            <person name="Lind A.E."/>
            <person name="van Eijk R."/>
            <person name="Schleper C."/>
            <person name="Guy L."/>
            <person name="Ettema T.J."/>
        </authorList>
    </citation>
    <scope>NUCLEOTIDE SEQUENCE</scope>
</reference>
<dbReference type="AlphaFoldDB" id="A0A0F9KH09"/>
<proteinExistence type="predicted"/>
<comment type="caution">
    <text evidence="1">The sequence shown here is derived from an EMBL/GenBank/DDBJ whole genome shotgun (WGS) entry which is preliminary data.</text>
</comment>
<dbReference type="InterPro" id="IPR045738">
    <property type="entry name" value="DUF6088"/>
</dbReference>
<dbReference type="Pfam" id="PF19570">
    <property type="entry name" value="DUF6088"/>
    <property type="match status" value="1"/>
</dbReference>
<dbReference type="EMBL" id="LAZR01015119">
    <property type="protein sequence ID" value="KKM14560.1"/>
    <property type="molecule type" value="Genomic_DNA"/>
</dbReference>
<sequence length="132" mass="14665">MTIASKVTTRINRSKRYVFERADFADIAGYDQVGRVLKKLVDSGQLLRIGYGLYTKARENRITGKLMPASPAGADGVILEAIEKLGVEYQFDEFSQRSLNGESLQVPASFKIMTTSRFKRKIVVNNSAINAS</sequence>